<organism evidence="2 3">
    <name type="scientific">Paxillus rubicundulus Ve08.2h10</name>
    <dbReference type="NCBI Taxonomy" id="930991"/>
    <lineage>
        <taxon>Eukaryota</taxon>
        <taxon>Fungi</taxon>
        <taxon>Dikarya</taxon>
        <taxon>Basidiomycota</taxon>
        <taxon>Agaricomycotina</taxon>
        <taxon>Agaricomycetes</taxon>
        <taxon>Agaricomycetidae</taxon>
        <taxon>Boletales</taxon>
        <taxon>Paxilineae</taxon>
        <taxon>Paxillaceae</taxon>
        <taxon>Paxillus</taxon>
    </lineage>
</organism>
<dbReference type="EMBL" id="KN824912">
    <property type="protein sequence ID" value="KIK97975.1"/>
    <property type="molecule type" value="Genomic_DNA"/>
</dbReference>
<proteinExistence type="predicted"/>
<keyword evidence="3" id="KW-1185">Reference proteome</keyword>
<protein>
    <submittedName>
        <fullName evidence="2">Uncharacterized protein</fullName>
    </submittedName>
</protein>
<feature type="region of interest" description="Disordered" evidence="1">
    <location>
        <begin position="67"/>
        <end position="90"/>
    </location>
</feature>
<dbReference type="HOGENOM" id="CLU_2441543_0_0_1"/>
<evidence type="ECO:0000256" key="1">
    <source>
        <dbReference type="SAM" id="MobiDB-lite"/>
    </source>
</evidence>
<evidence type="ECO:0000313" key="3">
    <source>
        <dbReference type="Proteomes" id="UP000054538"/>
    </source>
</evidence>
<dbReference type="InParanoid" id="A0A0D0EBP4"/>
<dbReference type="AlphaFoldDB" id="A0A0D0EBP4"/>
<reference evidence="2 3" key="1">
    <citation type="submission" date="2014-04" db="EMBL/GenBank/DDBJ databases">
        <authorList>
            <consortium name="DOE Joint Genome Institute"/>
            <person name="Kuo A."/>
            <person name="Kohler A."/>
            <person name="Jargeat P."/>
            <person name="Nagy L.G."/>
            <person name="Floudas D."/>
            <person name="Copeland A."/>
            <person name="Barry K.W."/>
            <person name="Cichocki N."/>
            <person name="Veneault-Fourrey C."/>
            <person name="LaButti K."/>
            <person name="Lindquist E.A."/>
            <person name="Lipzen A."/>
            <person name="Lundell T."/>
            <person name="Morin E."/>
            <person name="Murat C."/>
            <person name="Sun H."/>
            <person name="Tunlid A."/>
            <person name="Henrissat B."/>
            <person name="Grigoriev I.V."/>
            <person name="Hibbett D.S."/>
            <person name="Martin F."/>
            <person name="Nordberg H.P."/>
            <person name="Cantor M.N."/>
            <person name="Hua S.X."/>
        </authorList>
    </citation>
    <scope>NUCLEOTIDE SEQUENCE [LARGE SCALE GENOMIC DNA]</scope>
    <source>
        <strain evidence="2 3">Ve08.2h10</strain>
    </source>
</reference>
<evidence type="ECO:0000313" key="2">
    <source>
        <dbReference type="EMBL" id="KIK97975.1"/>
    </source>
</evidence>
<reference evidence="3" key="2">
    <citation type="submission" date="2015-01" db="EMBL/GenBank/DDBJ databases">
        <title>Evolutionary Origins and Diversification of the Mycorrhizal Mutualists.</title>
        <authorList>
            <consortium name="DOE Joint Genome Institute"/>
            <consortium name="Mycorrhizal Genomics Consortium"/>
            <person name="Kohler A."/>
            <person name="Kuo A."/>
            <person name="Nagy L.G."/>
            <person name="Floudas D."/>
            <person name="Copeland A."/>
            <person name="Barry K.W."/>
            <person name="Cichocki N."/>
            <person name="Veneault-Fourrey C."/>
            <person name="LaButti K."/>
            <person name="Lindquist E.A."/>
            <person name="Lipzen A."/>
            <person name="Lundell T."/>
            <person name="Morin E."/>
            <person name="Murat C."/>
            <person name="Riley R."/>
            <person name="Ohm R."/>
            <person name="Sun H."/>
            <person name="Tunlid A."/>
            <person name="Henrissat B."/>
            <person name="Grigoriev I.V."/>
            <person name="Hibbett D.S."/>
            <person name="Martin F."/>
        </authorList>
    </citation>
    <scope>NUCLEOTIDE SEQUENCE [LARGE SCALE GENOMIC DNA]</scope>
    <source>
        <strain evidence="3">Ve08.2h10</strain>
    </source>
</reference>
<gene>
    <name evidence="2" type="ORF">PAXRUDRAFT_742215</name>
</gene>
<name>A0A0D0EBP4_9AGAM</name>
<dbReference type="Proteomes" id="UP000054538">
    <property type="component" value="Unassembled WGS sequence"/>
</dbReference>
<accession>A0A0D0EBP4</accession>
<sequence>MRCQGASTFGRFEKKMTLNGGEGLTDGISRRQCCSVLGLCNLDHHEGWLRGVIYGRTNIGGMESEAVDRTSQSGGDHNVARFGHQSIFPH</sequence>